<dbReference type="Proteomes" id="UP000537130">
    <property type="component" value="Unassembled WGS sequence"/>
</dbReference>
<evidence type="ECO:0000256" key="2">
    <source>
        <dbReference type="ARBA" id="ARBA00023002"/>
    </source>
</evidence>
<name>A0A7W4W551_9GAMM</name>
<keyword evidence="2" id="KW-0560">Oxidoreductase</keyword>
<dbReference type="PANTHER" id="PTHR44196">
    <property type="entry name" value="DEHYDROGENASE/REDUCTASE SDR FAMILY MEMBER 7B"/>
    <property type="match status" value="1"/>
</dbReference>
<dbReference type="PROSITE" id="PS00061">
    <property type="entry name" value="ADH_SHORT"/>
    <property type="match status" value="1"/>
</dbReference>
<evidence type="ECO:0000259" key="4">
    <source>
        <dbReference type="SMART" id="SM00822"/>
    </source>
</evidence>
<reference evidence="5 6" key="1">
    <citation type="submission" date="2020-08" db="EMBL/GenBank/DDBJ databases">
        <title>Genomic Encyclopedia of Type Strains, Phase III (KMG-III): the genomes of soil and plant-associated and newly described type strains.</title>
        <authorList>
            <person name="Whitman W."/>
        </authorList>
    </citation>
    <scope>NUCLEOTIDE SEQUENCE [LARGE SCALE GENOMIC DNA]</scope>
    <source>
        <strain evidence="5 6">CECT 8654</strain>
    </source>
</reference>
<dbReference type="AlphaFoldDB" id="A0A7W4W551"/>
<dbReference type="RefSeq" id="WP_183410361.1">
    <property type="nucleotide sequence ID" value="NZ_JACHWY010000002.1"/>
</dbReference>
<organism evidence="5 6">
    <name type="scientific">Litorivivens lipolytica</name>
    <dbReference type="NCBI Taxonomy" id="1524264"/>
    <lineage>
        <taxon>Bacteria</taxon>
        <taxon>Pseudomonadati</taxon>
        <taxon>Pseudomonadota</taxon>
        <taxon>Gammaproteobacteria</taxon>
        <taxon>Litorivivens</taxon>
    </lineage>
</organism>
<evidence type="ECO:0000313" key="6">
    <source>
        <dbReference type="Proteomes" id="UP000537130"/>
    </source>
</evidence>
<dbReference type="InterPro" id="IPR002347">
    <property type="entry name" value="SDR_fam"/>
</dbReference>
<evidence type="ECO:0000256" key="3">
    <source>
        <dbReference type="RuleBase" id="RU000363"/>
    </source>
</evidence>
<dbReference type="InterPro" id="IPR036291">
    <property type="entry name" value="NAD(P)-bd_dom_sf"/>
</dbReference>
<comment type="caution">
    <text evidence="5">The sequence shown here is derived from an EMBL/GenBank/DDBJ whole genome shotgun (WGS) entry which is preliminary data.</text>
</comment>
<evidence type="ECO:0000256" key="1">
    <source>
        <dbReference type="ARBA" id="ARBA00006484"/>
    </source>
</evidence>
<dbReference type="SUPFAM" id="SSF51735">
    <property type="entry name" value="NAD(P)-binding Rossmann-fold domains"/>
    <property type="match status" value="1"/>
</dbReference>
<dbReference type="SMART" id="SM00822">
    <property type="entry name" value="PKS_KR"/>
    <property type="match status" value="1"/>
</dbReference>
<dbReference type="PANTHER" id="PTHR44196:SF1">
    <property type="entry name" value="DEHYDROGENASE_REDUCTASE SDR FAMILY MEMBER 7B"/>
    <property type="match status" value="1"/>
</dbReference>
<protein>
    <submittedName>
        <fullName evidence="5">Short-subunit dehydrogenase</fullName>
    </submittedName>
</protein>
<proteinExistence type="inferred from homology"/>
<dbReference type="InterPro" id="IPR020904">
    <property type="entry name" value="Sc_DH/Rdtase_CS"/>
</dbReference>
<dbReference type="PRINTS" id="PR00081">
    <property type="entry name" value="GDHRDH"/>
</dbReference>
<gene>
    <name evidence="5" type="ORF">FHR99_001855</name>
</gene>
<dbReference type="GO" id="GO:0016020">
    <property type="term" value="C:membrane"/>
    <property type="evidence" value="ECO:0007669"/>
    <property type="project" value="TreeGrafter"/>
</dbReference>
<dbReference type="Gene3D" id="3.40.50.720">
    <property type="entry name" value="NAD(P)-binding Rossmann-like Domain"/>
    <property type="match status" value="1"/>
</dbReference>
<comment type="similarity">
    <text evidence="1 3">Belongs to the short-chain dehydrogenases/reductases (SDR) family.</text>
</comment>
<feature type="domain" description="Ketoreductase" evidence="4">
    <location>
        <begin position="2"/>
        <end position="180"/>
    </location>
</feature>
<evidence type="ECO:0000313" key="5">
    <source>
        <dbReference type="EMBL" id="MBB3047589.1"/>
    </source>
</evidence>
<keyword evidence="6" id="KW-1185">Reference proteome</keyword>
<dbReference type="InterPro" id="IPR057326">
    <property type="entry name" value="KR_dom"/>
</dbReference>
<dbReference type="EMBL" id="JACHWY010000002">
    <property type="protein sequence ID" value="MBB3047589.1"/>
    <property type="molecule type" value="Genomic_DNA"/>
</dbReference>
<dbReference type="Pfam" id="PF00106">
    <property type="entry name" value="adh_short"/>
    <property type="match status" value="1"/>
</dbReference>
<dbReference type="GO" id="GO:0016491">
    <property type="term" value="F:oxidoreductase activity"/>
    <property type="evidence" value="ECO:0007669"/>
    <property type="project" value="UniProtKB-KW"/>
</dbReference>
<sequence>MKTVLITGAASGLGWEIAKVFHQRGDHLLLIDRDADGLTARATELKERVSTLACDLTDANAIEQISQQVDALGSLDVLVNNAGITQRSLAAKTNPAVMKKVMAVDWQAPMELALALLPALYKTRGAIINIGSMAGWMPVPGRAGYCAAKSALAQFFEVLRMEEADNGIHVLMVYPSFLDTPIEKNALGGDGQPAKHARSTVGRIDDAGELARNIVKALDQRKPRLFPNRFTLFASILWRIAPGFFQRMTRKRFAVELEQR</sequence>
<dbReference type="PRINTS" id="PR00080">
    <property type="entry name" value="SDRFAMILY"/>
</dbReference>
<accession>A0A7W4W551</accession>